<dbReference type="EC" id="3.6.4.-" evidence="8"/>
<dbReference type="EMBL" id="JACHFW010000001">
    <property type="protein sequence ID" value="MBB5263317.1"/>
    <property type="molecule type" value="Genomic_DNA"/>
</dbReference>
<dbReference type="Gene3D" id="3.40.50.300">
    <property type="entry name" value="P-loop containing nucleotide triphosphate hydrolases"/>
    <property type="match status" value="1"/>
</dbReference>
<keyword evidence="3 8" id="KW-0547">Nucleotide-binding</keyword>
<dbReference type="GO" id="GO:0043023">
    <property type="term" value="F:ribosomal large subunit binding"/>
    <property type="evidence" value="ECO:0007669"/>
    <property type="project" value="UniProtKB-UniRule"/>
</dbReference>
<evidence type="ECO:0000313" key="12">
    <source>
        <dbReference type="EMBL" id="MBB5263317.1"/>
    </source>
</evidence>
<dbReference type="RefSeq" id="WP_183770914.1">
    <property type="nucleotide sequence ID" value="NZ_JACHFW010000001.1"/>
</dbReference>
<dbReference type="NCBIfam" id="TIGR01069">
    <property type="entry name" value="mutS2"/>
    <property type="match status" value="1"/>
</dbReference>
<keyword evidence="4 8" id="KW-0378">Hydrolase</keyword>
<dbReference type="GO" id="GO:0072344">
    <property type="term" value="P:rescue of stalled ribosome"/>
    <property type="evidence" value="ECO:0007669"/>
    <property type="project" value="UniProtKB-UniRule"/>
</dbReference>
<dbReference type="CDD" id="cd03280">
    <property type="entry name" value="ABC_MutS2"/>
    <property type="match status" value="1"/>
</dbReference>
<dbReference type="PANTHER" id="PTHR48466">
    <property type="entry name" value="OS10G0509000 PROTEIN-RELATED"/>
    <property type="match status" value="1"/>
</dbReference>
<dbReference type="HAMAP" id="MF_00092">
    <property type="entry name" value="MutS2"/>
    <property type="match status" value="1"/>
</dbReference>
<dbReference type="PANTHER" id="PTHR48466:SF2">
    <property type="entry name" value="OS10G0509000 PROTEIN"/>
    <property type="match status" value="1"/>
</dbReference>
<dbReference type="GO" id="GO:0016887">
    <property type="term" value="F:ATP hydrolysis activity"/>
    <property type="evidence" value="ECO:0007669"/>
    <property type="project" value="InterPro"/>
</dbReference>
<dbReference type="Pfam" id="PF20297">
    <property type="entry name" value="MSSS"/>
    <property type="match status" value="1"/>
</dbReference>
<dbReference type="Proteomes" id="UP000543642">
    <property type="component" value="Unassembled WGS sequence"/>
</dbReference>
<dbReference type="Pfam" id="PF01713">
    <property type="entry name" value="Smr"/>
    <property type="match status" value="1"/>
</dbReference>
<dbReference type="InterPro" id="IPR036063">
    <property type="entry name" value="Smr_dom_sf"/>
</dbReference>
<comment type="similarity">
    <text evidence="8">Belongs to the DNA mismatch repair MutS family. MutS2 subfamily.</text>
</comment>
<keyword evidence="8" id="KW-0255">Endonuclease</keyword>
<proteinExistence type="inferred from homology"/>
<comment type="caution">
    <text evidence="12">The sequence shown here is derived from an EMBL/GenBank/DDBJ whole genome shotgun (WGS) entry which is preliminary data.</text>
</comment>
<dbReference type="Gene3D" id="3.30.1370.110">
    <property type="match status" value="1"/>
</dbReference>
<dbReference type="GO" id="GO:0045910">
    <property type="term" value="P:negative regulation of DNA recombination"/>
    <property type="evidence" value="ECO:0007669"/>
    <property type="project" value="InterPro"/>
</dbReference>
<dbReference type="GO" id="GO:0004519">
    <property type="term" value="F:endonuclease activity"/>
    <property type="evidence" value="ECO:0007669"/>
    <property type="project" value="UniProtKB-UniRule"/>
</dbReference>
<dbReference type="GO" id="GO:0019843">
    <property type="term" value="F:rRNA binding"/>
    <property type="evidence" value="ECO:0007669"/>
    <property type="project" value="UniProtKB-UniRule"/>
</dbReference>
<feature type="coiled-coil region" evidence="9">
    <location>
        <begin position="256"/>
        <end position="291"/>
    </location>
</feature>
<keyword evidence="6 8" id="KW-0694">RNA-binding</keyword>
<dbReference type="AlphaFoldDB" id="A0A7W8M480"/>
<dbReference type="GO" id="GO:0006298">
    <property type="term" value="P:mismatch repair"/>
    <property type="evidence" value="ECO:0007669"/>
    <property type="project" value="InterPro"/>
</dbReference>
<protein>
    <recommendedName>
        <fullName evidence="8">Endonuclease MutS2</fullName>
        <ecNumber evidence="8">3.1.-.-</ecNumber>
    </recommendedName>
    <alternativeName>
        <fullName evidence="8">Ribosome-associated protein quality control-upstream factor</fullName>
        <shortName evidence="8">RQC-upstream factor</shortName>
        <shortName evidence="8">RqcU</shortName>
        <ecNumber evidence="8">3.6.4.-</ecNumber>
    </alternativeName>
</protein>
<dbReference type="CDD" id="cd06503">
    <property type="entry name" value="ATP-synt_Fo_b"/>
    <property type="match status" value="1"/>
</dbReference>
<evidence type="ECO:0000256" key="4">
    <source>
        <dbReference type="ARBA" id="ARBA00022801"/>
    </source>
</evidence>
<comment type="subunit">
    <text evidence="8">Homodimer. Binds to stalled ribosomes, contacting rRNA.</text>
</comment>
<keyword evidence="1 8" id="KW-0540">Nuclease</keyword>
<keyword evidence="5 8" id="KW-0067">ATP-binding</keyword>
<comment type="function">
    <text evidence="8">Endonuclease that is involved in the suppression of homologous recombination and thus may have a key role in the control of bacterial genetic diversity.</text>
</comment>
<dbReference type="InterPro" id="IPR046893">
    <property type="entry name" value="MSSS"/>
</dbReference>
<dbReference type="SMART" id="SM00534">
    <property type="entry name" value="MUTSac"/>
    <property type="match status" value="1"/>
</dbReference>
<dbReference type="InterPro" id="IPR000432">
    <property type="entry name" value="DNA_mismatch_repair_MutS_C"/>
</dbReference>
<dbReference type="SUPFAM" id="SSF48334">
    <property type="entry name" value="DNA repair protein MutS, domain III"/>
    <property type="match status" value="1"/>
</dbReference>
<keyword evidence="13" id="KW-1185">Reference proteome</keyword>
<evidence type="ECO:0000256" key="3">
    <source>
        <dbReference type="ARBA" id="ARBA00022741"/>
    </source>
</evidence>
<dbReference type="InterPro" id="IPR005747">
    <property type="entry name" value="MutS2"/>
</dbReference>
<keyword evidence="7 8" id="KW-0238">DNA-binding</keyword>
<gene>
    <name evidence="8" type="primary">mutS2</name>
    <name evidence="8" type="synonym">rqcU</name>
    <name evidence="12" type="ORF">HNP82_000411</name>
</gene>
<dbReference type="PIRSF" id="PIRSF005814">
    <property type="entry name" value="MutS_YshD"/>
    <property type="match status" value="1"/>
</dbReference>
<dbReference type="GO" id="GO:0030983">
    <property type="term" value="F:mismatched DNA binding"/>
    <property type="evidence" value="ECO:0007669"/>
    <property type="project" value="InterPro"/>
</dbReference>
<evidence type="ECO:0000256" key="7">
    <source>
        <dbReference type="ARBA" id="ARBA00023125"/>
    </source>
</evidence>
<keyword evidence="9" id="KW-0175">Coiled coil</keyword>
<evidence type="ECO:0000256" key="1">
    <source>
        <dbReference type="ARBA" id="ARBA00022722"/>
    </source>
</evidence>
<sequence>MNEKALRILEYNKIIDKLTELAGSPMGKELCKNLQPSTDLGTINQMQTQTSDALSRIYAKGSLSFSGLKDIRGSLLRLNVGSTLNIPELLSIASLLDVALRAKSYGRRDGGTDSRSNDPDRHSSGTDDRSSGPNGRDSDNQGDSLESLFAVIEPLSPLNHEIRRCILSEEDIADDASPALKAVRRNIRLTNDRIRSQLNTMVNSPSMATKLQDNIITMRGGRYCLPVKAEYRSQVQGMIHDQSSSGSTLFIEPMAVVKLNNDLRELEIQEKEEIEKVLAQLSAQAAQYTDALESNISALTALDFIFARAALSRTYNGTQPRFNEKGFIQIKKARHPLLDKKKVVPIDITMGKDFKLLIITGPNTGGKTVSLKTVGLFTLMGQAGLHIPAFDDSQLAVFENVFADIGDEQSIEQSLSTFSSHMTNIIKILDASNYKSLVLLDELCAGTDPTEGAALAISILKNLLRRDVTTMATTHYSELKVFALSQEGACNACCEFDVATLSPTYRLLIGVPGKSNAFAISKKLGLPEYIINDARKNMDAADQDFEDLLSDLETSRKTIENEREEIESYKAQVAALKDRLETKQENLAQQKERILREAREQAQKILQDAKDFADQTIRDMNKLAAGGGNAKAMEAKRSAVREKLGKVSSGLTLGGTGKKNRLKPGDIKPGDSVMVRSMGIKGIVSSLPDSKGNVQVQMGILKSRVALSDLELLDEEVIKTPILKKTGAGKIKMSKSATVSTSINLIGKTVDEAIPEMEKYLDDAYLAHLSQITIIHGRGTGALRNAVHQRLRKMKNIKSFRLGTFGEGETGVTIVEFKD</sequence>
<feature type="coiled-coil region" evidence="9">
    <location>
        <begin position="531"/>
        <end position="615"/>
    </location>
</feature>
<feature type="binding site" evidence="8">
    <location>
        <begin position="361"/>
        <end position="368"/>
    </location>
    <ligand>
        <name>ATP</name>
        <dbReference type="ChEBI" id="CHEBI:30616"/>
    </ligand>
</feature>
<organism evidence="12 13">
    <name type="scientific">Catenibacillus scindens</name>
    <dbReference type="NCBI Taxonomy" id="673271"/>
    <lineage>
        <taxon>Bacteria</taxon>
        <taxon>Bacillati</taxon>
        <taxon>Bacillota</taxon>
        <taxon>Clostridia</taxon>
        <taxon>Lachnospirales</taxon>
        <taxon>Lachnospiraceae</taxon>
        <taxon>Catenibacillus</taxon>
    </lineage>
</organism>
<feature type="compositionally biased region" description="Basic and acidic residues" evidence="10">
    <location>
        <begin position="106"/>
        <end position="130"/>
    </location>
</feature>
<dbReference type="InterPro" id="IPR045076">
    <property type="entry name" value="MutS"/>
</dbReference>
<dbReference type="InterPro" id="IPR036187">
    <property type="entry name" value="DNA_mismatch_repair_MutS_sf"/>
</dbReference>
<dbReference type="SMART" id="SM00533">
    <property type="entry name" value="MUTSd"/>
    <property type="match status" value="1"/>
</dbReference>
<evidence type="ECO:0000256" key="10">
    <source>
        <dbReference type="SAM" id="MobiDB-lite"/>
    </source>
</evidence>
<feature type="region of interest" description="Disordered" evidence="10">
    <location>
        <begin position="106"/>
        <end position="142"/>
    </location>
</feature>
<evidence type="ECO:0000259" key="11">
    <source>
        <dbReference type="PROSITE" id="PS50828"/>
    </source>
</evidence>
<dbReference type="FunFam" id="3.40.50.300:FF:000830">
    <property type="entry name" value="Endonuclease MutS2"/>
    <property type="match status" value="1"/>
</dbReference>
<feature type="domain" description="Smr" evidence="11">
    <location>
        <begin position="743"/>
        <end position="818"/>
    </location>
</feature>
<dbReference type="SUPFAM" id="SSF52540">
    <property type="entry name" value="P-loop containing nucleoside triphosphate hydrolases"/>
    <property type="match status" value="1"/>
</dbReference>
<reference evidence="12 13" key="1">
    <citation type="submission" date="2020-08" db="EMBL/GenBank/DDBJ databases">
        <title>Genomic Encyclopedia of Type Strains, Phase IV (KMG-IV): sequencing the most valuable type-strain genomes for metagenomic binning, comparative biology and taxonomic classification.</title>
        <authorList>
            <person name="Goeker M."/>
        </authorList>
    </citation>
    <scope>NUCLEOTIDE SEQUENCE [LARGE SCALE GENOMIC DNA]</scope>
    <source>
        <strain evidence="12 13">DSM 106146</strain>
    </source>
</reference>
<name>A0A7W8M480_9FIRM</name>
<dbReference type="PROSITE" id="PS50828">
    <property type="entry name" value="SMR"/>
    <property type="match status" value="1"/>
</dbReference>
<dbReference type="PROSITE" id="PS00486">
    <property type="entry name" value="DNA_MISMATCH_REPAIR_2"/>
    <property type="match status" value="1"/>
</dbReference>
<evidence type="ECO:0000256" key="6">
    <source>
        <dbReference type="ARBA" id="ARBA00022884"/>
    </source>
</evidence>
<comment type="function">
    <text evidence="8">Acts as a ribosome collision sensor, splitting the ribosome into its 2 subunits. Detects stalled/collided 70S ribosomes which it binds and splits by an ATP-hydrolysis driven conformational change. Acts upstream of the ribosome quality control system (RQC), a ribosome-associated complex that mediates the extraction of incompletely synthesized nascent chains from stalled ribosomes and their subsequent degradation. Probably generates substrates for RQC.</text>
</comment>
<keyword evidence="2 8" id="KW-0699">rRNA-binding</keyword>
<dbReference type="SUPFAM" id="SSF160443">
    <property type="entry name" value="SMR domain-like"/>
    <property type="match status" value="1"/>
</dbReference>
<accession>A0A7W8M480</accession>
<dbReference type="GO" id="GO:0140664">
    <property type="term" value="F:ATP-dependent DNA damage sensor activity"/>
    <property type="evidence" value="ECO:0007669"/>
    <property type="project" value="InterPro"/>
</dbReference>
<dbReference type="Pfam" id="PF00488">
    <property type="entry name" value="MutS_V"/>
    <property type="match status" value="1"/>
</dbReference>
<dbReference type="InterPro" id="IPR002625">
    <property type="entry name" value="Smr_dom"/>
</dbReference>
<evidence type="ECO:0000256" key="5">
    <source>
        <dbReference type="ARBA" id="ARBA00022840"/>
    </source>
</evidence>
<dbReference type="EC" id="3.1.-.-" evidence="8"/>
<evidence type="ECO:0000256" key="8">
    <source>
        <dbReference type="HAMAP-Rule" id="MF_00092"/>
    </source>
</evidence>
<dbReference type="InterPro" id="IPR007696">
    <property type="entry name" value="DNA_mismatch_repair_MutS_core"/>
</dbReference>
<dbReference type="GO" id="GO:0005524">
    <property type="term" value="F:ATP binding"/>
    <property type="evidence" value="ECO:0007669"/>
    <property type="project" value="UniProtKB-UniRule"/>
</dbReference>
<evidence type="ECO:0000256" key="9">
    <source>
        <dbReference type="SAM" id="Coils"/>
    </source>
</evidence>
<dbReference type="InterPro" id="IPR027417">
    <property type="entry name" value="P-loop_NTPase"/>
</dbReference>
<evidence type="ECO:0000313" key="13">
    <source>
        <dbReference type="Proteomes" id="UP000543642"/>
    </source>
</evidence>
<dbReference type="SMART" id="SM00463">
    <property type="entry name" value="SMR"/>
    <property type="match status" value="1"/>
</dbReference>
<evidence type="ECO:0000256" key="2">
    <source>
        <dbReference type="ARBA" id="ARBA00022730"/>
    </source>
</evidence>